<evidence type="ECO:0000313" key="5">
    <source>
        <dbReference type="Proteomes" id="UP000460435"/>
    </source>
</evidence>
<evidence type="ECO:0000313" key="4">
    <source>
        <dbReference type="EMBL" id="NDL56580.1"/>
    </source>
</evidence>
<dbReference type="EMBL" id="WLZY01000001">
    <property type="protein sequence ID" value="NDL56580.1"/>
    <property type="molecule type" value="Genomic_DNA"/>
</dbReference>
<dbReference type="InterPro" id="IPR002711">
    <property type="entry name" value="HNH"/>
</dbReference>
<evidence type="ECO:0000256" key="1">
    <source>
        <dbReference type="ARBA" id="ARBA00023450"/>
    </source>
</evidence>
<dbReference type="SMART" id="SM00507">
    <property type="entry name" value="HNHc"/>
    <property type="match status" value="1"/>
</dbReference>
<protein>
    <submittedName>
        <fullName evidence="4">DUF222 domain-containing protein</fullName>
    </submittedName>
</protein>
<dbReference type="Proteomes" id="UP000460435">
    <property type="component" value="Unassembled WGS sequence"/>
</dbReference>
<proteinExistence type="inferred from homology"/>
<evidence type="ECO:0000259" key="3">
    <source>
        <dbReference type="SMART" id="SM00507"/>
    </source>
</evidence>
<dbReference type="InterPro" id="IPR003615">
    <property type="entry name" value="HNH_nuc"/>
</dbReference>
<feature type="compositionally biased region" description="Basic and acidic residues" evidence="2">
    <location>
        <begin position="423"/>
        <end position="432"/>
    </location>
</feature>
<dbReference type="RefSeq" id="WP_162449138.1">
    <property type="nucleotide sequence ID" value="NZ_WLZY01000001.1"/>
</dbReference>
<dbReference type="Gene3D" id="1.10.30.50">
    <property type="match status" value="1"/>
</dbReference>
<dbReference type="AlphaFoldDB" id="A0A7K3M006"/>
<dbReference type="GO" id="GO:0004519">
    <property type="term" value="F:endonuclease activity"/>
    <property type="evidence" value="ECO:0007669"/>
    <property type="project" value="InterPro"/>
</dbReference>
<feature type="domain" description="HNH nuclease" evidence="3">
    <location>
        <begin position="315"/>
        <end position="367"/>
    </location>
</feature>
<evidence type="ECO:0000256" key="2">
    <source>
        <dbReference type="SAM" id="MobiDB-lite"/>
    </source>
</evidence>
<sequence length="443" mass="47180">MSSDNLREMVAAAQVHAVADLRGLSDAEVTEQLTALRKLADVAEAAYLSRLRTFDRRRISEQGSRLSTRAWVRHELKVAPGETARVLKVAKRLVDLPVVEAALMAGEIRLPHAAAIADAATLLGADVLAGCQDALVEAAKADEPGRLRAALRGLGAAVDSKAAVKRAEKRDEGRWLDLASTFDGAVSISGVLPGGDESGAIVAAAIDALAKPSGAEDERSPAQRRADALVELCRRQLNGGDLPSQGGEPAHVTVVTDLDTLEARAGGMGELGDGSILRGETVRRLACDAKISRIITGAGSQPLDVGRSQRTVTPAQRKALRVRDKGCRFPGCDRPVEWTDAHHLTAWARRGATDLDNMILLCRKHHTAVHEGGWSILRIEGARFVFIDPHGCPRREDPPVSTTDVVIRLAEVFDGGRSPRAGPSDEHTHVSVEPDAAEEPDAA</sequence>
<dbReference type="Pfam" id="PF01844">
    <property type="entry name" value="HNH"/>
    <property type="match status" value="1"/>
</dbReference>
<comment type="similarity">
    <text evidence="1">Belongs to the Rv1128c/1148c/1588c/1702c/1945/3466 family.</text>
</comment>
<accession>A0A7K3M006</accession>
<reference evidence="4 5" key="1">
    <citation type="submission" date="2019-11" db="EMBL/GenBank/DDBJ databases">
        <authorList>
            <person name="Li X.-J."/>
            <person name="Feng X.-M."/>
        </authorList>
    </citation>
    <scope>NUCLEOTIDE SEQUENCE [LARGE SCALE GENOMIC DNA]</scope>
    <source>
        <strain evidence="4 5">XMNu-373</strain>
    </source>
</reference>
<name>A0A7K3M006_9ACTN</name>
<dbReference type="InterPro" id="IPR003870">
    <property type="entry name" value="DUF222"/>
</dbReference>
<gene>
    <name evidence="4" type="ORF">F7O44_05785</name>
</gene>
<keyword evidence="5" id="KW-1185">Reference proteome</keyword>
<dbReference type="Pfam" id="PF02720">
    <property type="entry name" value="DUF222"/>
    <property type="match status" value="1"/>
</dbReference>
<organism evidence="4 5">
    <name type="scientific">Phytoactinopolyspora mesophila</name>
    <dbReference type="NCBI Taxonomy" id="2650750"/>
    <lineage>
        <taxon>Bacteria</taxon>
        <taxon>Bacillati</taxon>
        <taxon>Actinomycetota</taxon>
        <taxon>Actinomycetes</taxon>
        <taxon>Jiangellales</taxon>
        <taxon>Jiangellaceae</taxon>
        <taxon>Phytoactinopolyspora</taxon>
    </lineage>
</organism>
<dbReference type="GO" id="GO:0008270">
    <property type="term" value="F:zinc ion binding"/>
    <property type="evidence" value="ECO:0007669"/>
    <property type="project" value="InterPro"/>
</dbReference>
<comment type="caution">
    <text evidence="4">The sequence shown here is derived from an EMBL/GenBank/DDBJ whole genome shotgun (WGS) entry which is preliminary data.</text>
</comment>
<dbReference type="GO" id="GO:0003676">
    <property type="term" value="F:nucleic acid binding"/>
    <property type="evidence" value="ECO:0007669"/>
    <property type="project" value="InterPro"/>
</dbReference>
<feature type="region of interest" description="Disordered" evidence="2">
    <location>
        <begin position="415"/>
        <end position="443"/>
    </location>
</feature>
<dbReference type="CDD" id="cd00085">
    <property type="entry name" value="HNHc"/>
    <property type="match status" value="1"/>
</dbReference>